<reference evidence="3 4" key="1">
    <citation type="journal article" date="2016" name="Nat. Commun.">
        <title>Thousands of microbial genomes shed light on interconnected biogeochemical processes in an aquifer system.</title>
        <authorList>
            <person name="Anantharaman K."/>
            <person name="Brown C.T."/>
            <person name="Hug L.A."/>
            <person name="Sharon I."/>
            <person name="Castelle C.J."/>
            <person name="Probst A.J."/>
            <person name="Thomas B.C."/>
            <person name="Singh A."/>
            <person name="Wilkins M.J."/>
            <person name="Karaoz U."/>
            <person name="Brodie E.L."/>
            <person name="Williams K.H."/>
            <person name="Hubbard S.S."/>
            <person name="Banfield J.F."/>
        </authorList>
    </citation>
    <scope>NUCLEOTIDE SEQUENCE [LARGE SCALE GENOMIC DNA]</scope>
</reference>
<dbReference type="SUPFAM" id="SSF53756">
    <property type="entry name" value="UDP-Glycosyltransferase/glycogen phosphorylase"/>
    <property type="match status" value="1"/>
</dbReference>
<evidence type="ECO:0000313" key="4">
    <source>
        <dbReference type="Proteomes" id="UP000178999"/>
    </source>
</evidence>
<proteinExistence type="predicted"/>
<gene>
    <name evidence="3" type="ORF">A2382_00830</name>
</gene>
<comment type="caution">
    <text evidence="3">The sequence shown here is derived from an EMBL/GenBank/DDBJ whole genome shotgun (WGS) entry which is preliminary data.</text>
</comment>
<sequence length="376" mass="43362">MLIGIDGNEANIKNRVGVNVYAFELLRNIYKLQGEWENRFQFVIYLSSPPLFDMPKETSVWKYRVIPGGSFWIVRKLMLNLLISQPRPQMFFSPFHYVPPLALMPRVCSIMDLGYLENSGQFKLRDFWQLKYWSAWSIFVSKYIIAISNTTKDDIMRHYRFAKNKTFVTKLAYDKNEFSDKILLKEIKRVKRKHTTGDSYILFLSTLKPSKNVLGLVRVWSLIEKKYPKVNLVIAGKKGWLFEEIFEEVKRLGIDKRVVFTDFIPEKDKPGLIGGAKVFILPSFWEGFGLDVLNAMACGVVVVLSNIGSLPEVGGEAGVYINPNDDKDIAKGISRVLSMNKKEYNKWAMKGLRQAGQFSWEKTARETLAIFGNFMK</sequence>
<dbReference type="InterPro" id="IPR001296">
    <property type="entry name" value="Glyco_trans_1"/>
</dbReference>
<dbReference type="PANTHER" id="PTHR46401:SF2">
    <property type="entry name" value="GLYCOSYLTRANSFERASE WBBK-RELATED"/>
    <property type="match status" value="1"/>
</dbReference>
<dbReference type="CDD" id="cd03809">
    <property type="entry name" value="GT4_MtfB-like"/>
    <property type="match status" value="1"/>
</dbReference>
<accession>A0A1F8CSQ4</accession>
<evidence type="ECO:0000313" key="3">
    <source>
        <dbReference type="EMBL" id="OGM79312.1"/>
    </source>
</evidence>
<dbReference type="AlphaFoldDB" id="A0A1F8CSQ4"/>
<dbReference type="PANTHER" id="PTHR46401">
    <property type="entry name" value="GLYCOSYLTRANSFERASE WBBK-RELATED"/>
    <property type="match status" value="1"/>
</dbReference>
<name>A0A1F8CSQ4_9BACT</name>
<dbReference type="Pfam" id="PF00534">
    <property type="entry name" value="Glycos_transf_1"/>
    <property type="match status" value="1"/>
</dbReference>
<dbReference type="Gene3D" id="3.40.50.2000">
    <property type="entry name" value="Glycogen Phosphorylase B"/>
    <property type="match status" value="2"/>
</dbReference>
<evidence type="ECO:0000256" key="1">
    <source>
        <dbReference type="ARBA" id="ARBA00022679"/>
    </source>
</evidence>
<dbReference type="GO" id="GO:0009103">
    <property type="term" value="P:lipopolysaccharide biosynthetic process"/>
    <property type="evidence" value="ECO:0007669"/>
    <property type="project" value="TreeGrafter"/>
</dbReference>
<dbReference type="STRING" id="1802538.A2382_00830"/>
<organism evidence="3 4">
    <name type="scientific">Candidatus Woesebacteria bacterium RIFOXYB1_FULL_38_16</name>
    <dbReference type="NCBI Taxonomy" id="1802538"/>
    <lineage>
        <taxon>Bacteria</taxon>
        <taxon>Candidatus Woeseibacteriota</taxon>
    </lineage>
</organism>
<dbReference type="GO" id="GO:0016757">
    <property type="term" value="F:glycosyltransferase activity"/>
    <property type="evidence" value="ECO:0007669"/>
    <property type="project" value="InterPro"/>
</dbReference>
<protein>
    <recommendedName>
        <fullName evidence="2">Glycosyl transferase family 1 domain-containing protein</fullName>
    </recommendedName>
</protein>
<keyword evidence="1" id="KW-0808">Transferase</keyword>
<evidence type="ECO:0000259" key="2">
    <source>
        <dbReference type="Pfam" id="PF00534"/>
    </source>
</evidence>
<feature type="domain" description="Glycosyl transferase family 1" evidence="2">
    <location>
        <begin position="186"/>
        <end position="348"/>
    </location>
</feature>
<dbReference type="Proteomes" id="UP000178999">
    <property type="component" value="Unassembled WGS sequence"/>
</dbReference>
<dbReference type="EMBL" id="MGHY01000018">
    <property type="protein sequence ID" value="OGM79312.1"/>
    <property type="molecule type" value="Genomic_DNA"/>
</dbReference>